<keyword evidence="1" id="KW-0812">Transmembrane</keyword>
<feature type="transmembrane region" description="Helical" evidence="1">
    <location>
        <begin position="28"/>
        <end position="48"/>
    </location>
</feature>
<evidence type="ECO:0000313" key="3">
    <source>
        <dbReference type="EMBL" id="SFS36952.1"/>
    </source>
</evidence>
<dbReference type="Pfam" id="PF14219">
    <property type="entry name" value="DUF4328"/>
    <property type="match status" value="1"/>
</dbReference>
<name>A0A1I6P9R0_9FLAO</name>
<evidence type="ECO:0000313" key="4">
    <source>
        <dbReference type="Proteomes" id="UP000183209"/>
    </source>
</evidence>
<feature type="domain" description="DUF4328" evidence="2">
    <location>
        <begin position="63"/>
        <end position="222"/>
    </location>
</feature>
<gene>
    <name evidence="3" type="ORF">SAMN04487906_0186</name>
</gene>
<dbReference type="RefSeq" id="WP_038268758.1">
    <property type="nucleotide sequence ID" value="NZ_FPAG01000001.1"/>
</dbReference>
<evidence type="ECO:0000256" key="1">
    <source>
        <dbReference type="SAM" id="Phobius"/>
    </source>
</evidence>
<sequence>MNIIENTQENGLSVKIEIWDNTKRAKNLMIIFWILTGLTFIAIISGYFELQLLENVKLGIFPDESEVYANDLRQGIIGIIQTGIYITSIILFLNWFRRAYGNLHRLGISYLKHKESMAVWAWFIPIIVLFRPVQIMNEIWNETQEKIKKFDSTYIIKNGGLIIGLWWALFIISNIIGRYVLKTVFKAETVEQLIEGSQALLLSDFMQIPEALLVILIVFQLSKMETKLAKEVQQAGGNIIYK</sequence>
<organism evidence="3 4">
    <name type="scientific">Zhouia amylolytica</name>
    <dbReference type="NCBI Taxonomy" id="376730"/>
    <lineage>
        <taxon>Bacteria</taxon>
        <taxon>Pseudomonadati</taxon>
        <taxon>Bacteroidota</taxon>
        <taxon>Flavobacteriia</taxon>
        <taxon>Flavobacteriales</taxon>
        <taxon>Flavobacteriaceae</taxon>
        <taxon>Zhouia</taxon>
    </lineage>
</organism>
<evidence type="ECO:0000259" key="2">
    <source>
        <dbReference type="Pfam" id="PF14219"/>
    </source>
</evidence>
<dbReference type="Proteomes" id="UP000183209">
    <property type="component" value="Unassembled WGS sequence"/>
</dbReference>
<protein>
    <recommendedName>
        <fullName evidence="2">DUF4328 domain-containing protein</fullName>
    </recommendedName>
</protein>
<feature type="transmembrane region" description="Helical" evidence="1">
    <location>
        <begin position="155"/>
        <end position="176"/>
    </location>
</feature>
<proteinExistence type="predicted"/>
<feature type="transmembrane region" description="Helical" evidence="1">
    <location>
        <begin position="75"/>
        <end position="96"/>
    </location>
</feature>
<reference evidence="3 4" key="1">
    <citation type="submission" date="2016-10" db="EMBL/GenBank/DDBJ databases">
        <authorList>
            <person name="de Groot N.N."/>
        </authorList>
    </citation>
    <scope>NUCLEOTIDE SEQUENCE [LARGE SCALE GENOMIC DNA]</scope>
    <source>
        <strain evidence="3 4">CGMCC 1.6114</strain>
    </source>
</reference>
<feature type="transmembrane region" description="Helical" evidence="1">
    <location>
        <begin position="117"/>
        <end position="135"/>
    </location>
</feature>
<dbReference type="OrthoDB" id="4174975at2"/>
<dbReference type="EMBL" id="FPAG01000001">
    <property type="protein sequence ID" value="SFS36952.1"/>
    <property type="molecule type" value="Genomic_DNA"/>
</dbReference>
<keyword evidence="1" id="KW-0472">Membrane</keyword>
<accession>A0A1I6P9R0</accession>
<keyword evidence="1" id="KW-1133">Transmembrane helix</keyword>
<dbReference type="AlphaFoldDB" id="A0A1I6P9R0"/>
<dbReference type="InterPro" id="IPR025565">
    <property type="entry name" value="DUF4328"/>
</dbReference>